<comment type="subcellular location">
    <subcellularLocation>
        <location evidence="1">Cytoplasm</location>
    </subcellularLocation>
</comment>
<keyword evidence="5" id="KW-0862">Zinc</keyword>
<keyword evidence="4" id="KW-0863">Zinc-finger</keyword>
<evidence type="ECO:0000256" key="2">
    <source>
        <dbReference type="ARBA" id="ARBA00022490"/>
    </source>
</evidence>
<evidence type="ECO:0000259" key="7">
    <source>
        <dbReference type="PROSITE" id="PS51981"/>
    </source>
</evidence>
<name>A0A6A6EYU6_9PEZI</name>
<evidence type="ECO:0000256" key="4">
    <source>
        <dbReference type="ARBA" id="ARBA00022771"/>
    </source>
</evidence>
<evidence type="ECO:0000313" key="8">
    <source>
        <dbReference type="EMBL" id="KAF2206160.1"/>
    </source>
</evidence>
<dbReference type="PROSITE" id="PS51981">
    <property type="entry name" value="ZF_RZ"/>
    <property type="match status" value="1"/>
</dbReference>
<dbReference type="Pfam" id="PF20173">
    <property type="entry name" value="ZnF_RZ-type"/>
    <property type="match status" value="1"/>
</dbReference>
<accession>A0A6A6EYU6</accession>
<evidence type="ECO:0000313" key="9">
    <source>
        <dbReference type="Proteomes" id="UP000799539"/>
    </source>
</evidence>
<organism evidence="8 9">
    <name type="scientific">Cercospora zeae-maydis SCOH1-5</name>
    <dbReference type="NCBI Taxonomy" id="717836"/>
    <lineage>
        <taxon>Eukaryota</taxon>
        <taxon>Fungi</taxon>
        <taxon>Dikarya</taxon>
        <taxon>Ascomycota</taxon>
        <taxon>Pezizomycotina</taxon>
        <taxon>Dothideomycetes</taxon>
        <taxon>Dothideomycetidae</taxon>
        <taxon>Mycosphaerellales</taxon>
        <taxon>Mycosphaerellaceae</taxon>
        <taxon>Cercospora</taxon>
    </lineage>
</organism>
<feature type="domain" description="RZ-type" evidence="7">
    <location>
        <begin position="1"/>
        <end position="49"/>
    </location>
</feature>
<dbReference type="OrthoDB" id="2423195at2759"/>
<dbReference type="Proteomes" id="UP000799539">
    <property type="component" value="Unassembled WGS sequence"/>
</dbReference>
<dbReference type="GO" id="GO:0005737">
    <property type="term" value="C:cytoplasm"/>
    <property type="evidence" value="ECO:0007669"/>
    <property type="project" value="UniProtKB-SubCell"/>
</dbReference>
<dbReference type="AlphaFoldDB" id="A0A6A6EYU6"/>
<evidence type="ECO:0000256" key="1">
    <source>
        <dbReference type="ARBA" id="ARBA00004496"/>
    </source>
</evidence>
<keyword evidence="9" id="KW-1185">Reference proteome</keyword>
<gene>
    <name evidence="8" type="ORF">CERZMDRAFT_53977</name>
</gene>
<protein>
    <recommendedName>
        <fullName evidence="7">RZ-type domain-containing protein</fullName>
    </recommendedName>
</protein>
<dbReference type="InterPro" id="IPR046439">
    <property type="entry name" value="ZF_RZ_dom"/>
</dbReference>
<keyword evidence="6" id="KW-0391">Immunity</keyword>
<proteinExistence type="predicted"/>
<dbReference type="EMBL" id="ML992812">
    <property type="protein sequence ID" value="KAF2206160.1"/>
    <property type="molecule type" value="Genomic_DNA"/>
</dbReference>
<dbReference type="GO" id="GO:0008270">
    <property type="term" value="F:zinc ion binding"/>
    <property type="evidence" value="ECO:0007669"/>
    <property type="project" value="UniProtKB-KW"/>
</dbReference>
<keyword evidence="3" id="KW-0479">Metal-binding</keyword>
<evidence type="ECO:0000256" key="3">
    <source>
        <dbReference type="ARBA" id="ARBA00022723"/>
    </source>
</evidence>
<evidence type="ECO:0000256" key="5">
    <source>
        <dbReference type="ARBA" id="ARBA00022833"/>
    </source>
</evidence>
<dbReference type="GO" id="GO:0002376">
    <property type="term" value="P:immune system process"/>
    <property type="evidence" value="ECO:0007669"/>
    <property type="project" value="UniProtKB-KW"/>
</dbReference>
<reference evidence="8" key="1">
    <citation type="journal article" date="2020" name="Stud. Mycol.">
        <title>101 Dothideomycetes genomes: a test case for predicting lifestyles and emergence of pathogens.</title>
        <authorList>
            <person name="Haridas S."/>
            <person name="Albert R."/>
            <person name="Binder M."/>
            <person name="Bloem J."/>
            <person name="Labutti K."/>
            <person name="Salamov A."/>
            <person name="Andreopoulos B."/>
            <person name="Baker S."/>
            <person name="Barry K."/>
            <person name="Bills G."/>
            <person name="Bluhm B."/>
            <person name="Cannon C."/>
            <person name="Castanera R."/>
            <person name="Culley D."/>
            <person name="Daum C."/>
            <person name="Ezra D."/>
            <person name="Gonzalez J."/>
            <person name="Henrissat B."/>
            <person name="Kuo A."/>
            <person name="Liang C."/>
            <person name="Lipzen A."/>
            <person name="Lutzoni F."/>
            <person name="Magnuson J."/>
            <person name="Mondo S."/>
            <person name="Nolan M."/>
            <person name="Ohm R."/>
            <person name="Pangilinan J."/>
            <person name="Park H.-J."/>
            <person name="Ramirez L."/>
            <person name="Alfaro M."/>
            <person name="Sun H."/>
            <person name="Tritt A."/>
            <person name="Yoshinaga Y."/>
            <person name="Zwiers L.-H."/>
            <person name="Turgeon B."/>
            <person name="Goodwin S."/>
            <person name="Spatafora J."/>
            <person name="Crous P."/>
            <person name="Grigoriev I."/>
        </authorList>
    </citation>
    <scope>NUCLEOTIDE SEQUENCE</scope>
    <source>
        <strain evidence="8">SCOH1-5</strain>
    </source>
</reference>
<evidence type="ECO:0000256" key="6">
    <source>
        <dbReference type="ARBA" id="ARBA00022859"/>
    </source>
</evidence>
<keyword evidence="2" id="KW-0963">Cytoplasm</keyword>
<sequence length="53" mass="5757">MLTFFIGKCGGPIEQTRCPECSAPIGGQRHIAAAGVTRAENIEREFGNLHIEE</sequence>